<comment type="caution">
    <text evidence="2">The sequence shown here is derived from an EMBL/GenBank/DDBJ whole genome shotgun (WGS) entry which is preliminary data.</text>
</comment>
<reference evidence="2" key="1">
    <citation type="submission" date="2016-10" db="EMBL/GenBank/DDBJ databases">
        <authorList>
            <person name="Benchimol M."/>
            <person name="Almeida L.G."/>
            <person name="Vasconcelos A.T."/>
            <person name="Perreira-Neves A."/>
            <person name="Rosa I.A."/>
            <person name="Tasca T."/>
            <person name="Bogo M.R."/>
            <person name="de Souza W."/>
        </authorList>
    </citation>
    <scope>NUCLEOTIDE SEQUENCE [LARGE SCALE GENOMIC DNA]</scope>
    <source>
        <strain evidence="2">K</strain>
    </source>
</reference>
<sequence>MYENQKLTEAAIQEARINGMAQINQLQQELLELKEKNKLLTQETQQFYEIQQQALLDKWSTYERQQELAYANQLNMMKINNAEQEQYVKDKTTHVNNITNEAVNGVRSIGEAGRALSNTLSGSKVRTGGVLNSNMDNKVPNLFSDQGLHGPANDVGKPAPGGDAPVHAPVARPRENPFKVAQQQPQQQKPPFITPNPQLVQGINNLTIQKEDLKAIQNNEPGPCDFRAVQRGSRLIKLIDDYKAIIEESKKYNLPQFPGTDKLPPNVQEVLVPAFNAIQKFPANGKQVLSNILELAWKYDNANLPERFVKSRKQTLSNLFNGIG</sequence>
<dbReference type="AlphaFoldDB" id="A0A1J4KQL1"/>
<feature type="coiled-coil region" evidence="1">
    <location>
        <begin position="16"/>
        <end position="46"/>
    </location>
</feature>
<protein>
    <submittedName>
        <fullName evidence="2">Uncharacterized protein</fullName>
    </submittedName>
</protein>
<gene>
    <name evidence="2" type="ORF">TRFO_18818</name>
</gene>
<dbReference type="Proteomes" id="UP000179807">
    <property type="component" value="Unassembled WGS sequence"/>
</dbReference>
<keyword evidence="1" id="KW-0175">Coiled coil</keyword>
<evidence type="ECO:0000313" key="2">
    <source>
        <dbReference type="EMBL" id="OHT11733.1"/>
    </source>
</evidence>
<accession>A0A1J4KQL1</accession>
<dbReference type="EMBL" id="MLAK01000581">
    <property type="protein sequence ID" value="OHT11733.1"/>
    <property type="molecule type" value="Genomic_DNA"/>
</dbReference>
<dbReference type="GeneID" id="94835107"/>
<organism evidence="2 3">
    <name type="scientific">Tritrichomonas foetus</name>
    <dbReference type="NCBI Taxonomy" id="1144522"/>
    <lineage>
        <taxon>Eukaryota</taxon>
        <taxon>Metamonada</taxon>
        <taxon>Parabasalia</taxon>
        <taxon>Tritrichomonadida</taxon>
        <taxon>Tritrichomonadidae</taxon>
        <taxon>Tritrichomonas</taxon>
    </lineage>
</organism>
<evidence type="ECO:0000313" key="3">
    <source>
        <dbReference type="Proteomes" id="UP000179807"/>
    </source>
</evidence>
<dbReference type="RefSeq" id="XP_068364869.1">
    <property type="nucleotide sequence ID" value="XM_068500403.1"/>
</dbReference>
<evidence type="ECO:0000256" key="1">
    <source>
        <dbReference type="SAM" id="Coils"/>
    </source>
</evidence>
<name>A0A1J4KQL1_9EUKA</name>
<dbReference type="VEuPathDB" id="TrichDB:TRFO_18818"/>
<proteinExistence type="predicted"/>
<keyword evidence="3" id="KW-1185">Reference proteome</keyword>